<evidence type="ECO:0000256" key="12">
    <source>
        <dbReference type="ARBA" id="ARBA00029436"/>
    </source>
</evidence>
<dbReference type="FunFam" id="3.50.30.80:FF:000001">
    <property type="entry name" value="Dihydroxy-acid dehydratase"/>
    <property type="match status" value="1"/>
</dbReference>
<dbReference type="GO" id="GO:0009099">
    <property type="term" value="P:L-valine biosynthetic process"/>
    <property type="evidence" value="ECO:0007669"/>
    <property type="project" value="UniProtKB-UniPathway"/>
</dbReference>
<dbReference type="NCBIfam" id="TIGR00110">
    <property type="entry name" value="ilvD"/>
    <property type="match status" value="1"/>
</dbReference>
<dbReference type="InterPro" id="IPR050165">
    <property type="entry name" value="DHAD_IlvD/Edd"/>
</dbReference>
<dbReference type="SUPFAM" id="SSF52016">
    <property type="entry name" value="LeuD/IlvD-like"/>
    <property type="match status" value="1"/>
</dbReference>
<evidence type="ECO:0000256" key="14">
    <source>
        <dbReference type="ARBA" id="ARBA00029490"/>
    </source>
</evidence>
<dbReference type="Pfam" id="PF00920">
    <property type="entry name" value="ILVD_EDD_N"/>
    <property type="match status" value="1"/>
</dbReference>
<evidence type="ECO:0000313" key="20">
    <source>
        <dbReference type="Proteomes" id="UP000014074"/>
    </source>
</evidence>
<reference evidence="20" key="1">
    <citation type="journal article" date="2013" name="Genome Announc.">
        <title>Draft genome sequence of the ascomycete Phaeoacremonium aleophilum strain UCR-PA7, a causal agent of the esca disease complex in grapevines.</title>
        <authorList>
            <person name="Blanco-Ulate B."/>
            <person name="Rolshausen P."/>
            <person name="Cantu D."/>
        </authorList>
    </citation>
    <scope>NUCLEOTIDE SEQUENCE [LARGE SCALE GENOMIC DNA]</scope>
    <source>
        <strain evidence="20">UCR-PA7</strain>
    </source>
</reference>
<dbReference type="PANTHER" id="PTHR21000:SF13">
    <property type="entry name" value="DIHYDROXY-ACID DEHYDRATASE"/>
    <property type="match status" value="1"/>
</dbReference>
<evidence type="ECO:0000256" key="11">
    <source>
        <dbReference type="ARBA" id="ARBA00029304"/>
    </source>
</evidence>
<dbReference type="RefSeq" id="XP_007912376.1">
    <property type="nucleotide sequence ID" value="XM_007914185.1"/>
</dbReference>
<evidence type="ECO:0000313" key="19">
    <source>
        <dbReference type="EMBL" id="EOO02873.1"/>
    </source>
</evidence>
<proteinExistence type="inferred from homology"/>
<keyword evidence="8" id="KW-0411">Iron-sulfur</keyword>
<dbReference type="PANTHER" id="PTHR21000">
    <property type="entry name" value="DIHYDROXY-ACID DEHYDRATASE DAD"/>
    <property type="match status" value="1"/>
</dbReference>
<feature type="domain" description="Dihydroxy-acid/6-phosphogluconate dehydratase C-terminal" evidence="18">
    <location>
        <begin position="351"/>
        <end position="543"/>
    </location>
</feature>
<evidence type="ECO:0000256" key="2">
    <source>
        <dbReference type="ARBA" id="ARBA00006486"/>
    </source>
</evidence>
<dbReference type="InterPro" id="IPR042096">
    <property type="entry name" value="Dihydro-acid_dehy_C"/>
</dbReference>
<name>R8BU26_PHAM7</name>
<dbReference type="UniPathway" id="UPA00049">
    <property type="reaction ID" value="UER00061"/>
</dbReference>
<keyword evidence="10" id="KW-0100">Branched-chain amino acid biosynthesis</keyword>
<dbReference type="GO" id="GO:0046872">
    <property type="term" value="F:metal ion binding"/>
    <property type="evidence" value="ECO:0007669"/>
    <property type="project" value="UniProtKB-KW"/>
</dbReference>
<dbReference type="HOGENOM" id="CLU_014271_4_1_1"/>
<evidence type="ECO:0000256" key="3">
    <source>
        <dbReference type="ARBA" id="ARBA00022605"/>
    </source>
</evidence>
<keyword evidence="7" id="KW-0408">Iron</keyword>
<dbReference type="KEGG" id="tmn:UCRPA7_1614"/>
<dbReference type="PROSITE" id="PS00887">
    <property type="entry name" value="ILVD_EDD_2"/>
    <property type="match status" value="1"/>
</dbReference>
<evidence type="ECO:0000259" key="17">
    <source>
        <dbReference type="Pfam" id="PF00920"/>
    </source>
</evidence>
<evidence type="ECO:0000256" key="13">
    <source>
        <dbReference type="ARBA" id="ARBA00029437"/>
    </source>
</evidence>
<evidence type="ECO:0000256" key="6">
    <source>
        <dbReference type="ARBA" id="ARBA00022842"/>
    </source>
</evidence>
<dbReference type="NCBIfam" id="NF002068">
    <property type="entry name" value="PRK00911.1"/>
    <property type="match status" value="1"/>
</dbReference>
<keyword evidence="3" id="KW-0028">Amino-acid biosynthesis</keyword>
<evidence type="ECO:0000256" key="1">
    <source>
        <dbReference type="ARBA" id="ARBA00001946"/>
    </source>
</evidence>
<dbReference type="GeneID" id="19321781"/>
<dbReference type="Proteomes" id="UP000014074">
    <property type="component" value="Unassembled WGS sequence"/>
</dbReference>
<dbReference type="AlphaFoldDB" id="R8BU26"/>
<dbReference type="SUPFAM" id="SSF143975">
    <property type="entry name" value="IlvD/EDD N-terminal domain-like"/>
    <property type="match status" value="1"/>
</dbReference>
<gene>
    <name evidence="19" type="ORF">UCRPA7_1614</name>
</gene>
<keyword evidence="4" id="KW-0001">2Fe-2S</keyword>
<evidence type="ECO:0000256" key="7">
    <source>
        <dbReference type="ARBA" id="ARBA00023004"/>
    </source>
</evidence>
<dbReference type="GO" id="GO:0051537">
    <property type="term" value="F:2 iron, 2 sulfur cluster binding"/>
    <property type="evidence" value="ECO:0007669"/>
    <property type="project" value="UniProtKB-KW"/>
</dbReference>
<dbReference type="eggNOG" id="KOG2448">
    <property type="taxonomic scope" value="Eukaryota"/>
</dbReference>
<dbReference type="InterPro" id="IPR000581">
    <property type="entry name" value="ILV_EDD_N"/>
</dbReference>
<dbReference type="GO" id="GO:0009097">
    <property type="term" value="P:isoleucine biosynthetic process"/>
    <property type="evidence" value="ECO:0007669"/>
    <property type="project" value="UniProtKB-UniPathway"/>
</dbReference>
<evidence type="ECO:0000259" key="18">
    <source>
        <dbReference type="Pfam" id="PF24877"/>
    </source>
</evidence>
<feature type="domain" description="Dihydroxy-acid/6-phosphogluconate dehydratase N-terminal" evidence="17">
    <location>
        <begin position="6"/>
        <end position="339"/>
    </location>
</feature>
<comment type="catalytic activity">
    <reaction evidence="16">
        <text>(2R,3R)-2,3-dihydroxy-3-methylpentanoate = (S)-3-methyl-2-oxopentanoate + H2O</text>
        <dbReference type="Rhea" id="RHEA:27694"/>
        <dbReference type="ChEBI" id="CHEBI:15377"/>
        <dbReference type="ChEBI" id="CHEBI:35146"/>
        <dbReference type="ChEBI" id="CHEBI:49258"/>
        <dbReference type="EC" id="4.2.1.9"/>
    </reaction>
    <physiologicalReaction direction="left-to-right" evidence="16">
        <dbReference type="Rhea" id="RHEA:27695"/>
    </physiologicalReaction>
</comment>
<evidence type="ECO:0000256" key="9">
    <source>
        <dbReference type="ARBA" id="ARBA00023239"/>
    </source>
</evidence>
<dbReference type="InterPro" id="IPR020558">
    <property type="entry name" value="DiOHA_6PGluconate_deHydtase_CS"/>
</dbReference>
<keyword evidence="20" id="KW-1185">Reference proteome</keyword>
<keyword evidence="9" id="KW-0456">Lyase</keyword>
<dbReference type="GO" id="GO:0005739">
    <property type="term" value="C:mitochondrion"/>
    <property type="evidence" value="ECO:0007669"/>
    <property type="project" value="TreeGrafter"/>
</dbReference>
<keyword evidence="5" id="KW-0479">Metal-binding</keyword>
<evidence type="ECO:0000256" key="4">
    <source>
        <dbReference type="ARBA" id="ARBA00022714"/>
    </source>
</evidence>
<keyword evidence="6" id="KW-0460">Magnesium</keyword>
<comment type="pathway">
    <text evidence="12">Amino-acid biosynthesis; L-valine biosynthesis; L-valine from pyruvate: step 3/4.</text>
</comment>
<dbReference type="EC" id="4.2.1.9" evidence="14"/>
<comment type="catalytic activity">
    <reaction evidence="11">
        <text>(2R)-2,3-dihydroxy-3-methylbutanoate = 3-methyl-2-oxobutanoate + H2O</text>
        <dbReference type="Rhea" id="RHEA:24809"/>
        <dbReference type="ChEBI" id="CHEBI:11851"/>
        <dbReference type="ChEBI" id="CHEBI:15377"/>
        <dbReference type="ChEBI" id="CHEBI:49072"/>
        <dbReference type="EC" id="4.2.1.9"/>
    </reaction>
    <physiologicalReaction direction="left-to-right" evidence="11">
        <dbReference type="Rhea" id="RHEA:24810"/>
    </physiologicalReaction>
</comment>
<evidence type="ECO:0000256" key="16">
    <source>
        <dbReference type="ARBA" id="ARBA00052865"/>
    </source>
</evidence>
<comment type="similarity">
    <text evidence="2">Belongs to the IlvD/Edd family.</text>
</comment>
<protein>
    <recommendedName>
        <fullName evidence="14">dihydroxy-acid dehydratase</fullName>
        <ecNumber evidence="14">4.2.1.9</ecNumber>
    </recommendedName>
</protein>
<dbReference type="Pfam" id="PF24877">
    <property type="entry name" value="ILV_EDD_C"/>
    <property type="match status" value="1"/>
</dbReference>
<dbReference type="InterPro" id="IPR037237">
    <property type="entry name" value="IlvD/EDD_N"/>
</dbReference>
<dbReference type="InterPro" id="IPR004404">
    <property type="entry name" value="DihydroxyA_deHydtase"/>
</dbReference>
<comment type="cofactor">
    <cofactor evidence="15">
        <name>[2Fe-2S] cluster</name>
        <dbReference type="ChEBI" id="CHEBI:190135"/>
    </cofactor>
</comment>
<accession>R8BU26</accession>
<dbReference type="InterPro" id="IPR056740">
    <property type="entry name" value="ILV_EDD_C"/>
</dbReference>
<sequence length="556" mass="59253">MMKNAPQVGIATVWWEGNPCNTHLMDLGKTVKNAVEKRKMLAWQFNTIGVSDAITMGSEGMRYSLQTREIIADSIESVTCAQRHDANISIPGCDKNMPGVVIAAARHNRPFLMIYGGTIMKGRSALLDQDINISTCYEAQGAFVYGKLHAKCKDPTVNGKPATPSDVMDDIEQHACPGAGACGGMYTANTMATAIEAMGLTLPGSSSFPATSPEKARECERAADAIQVVMEKDIRPRDLLSRAAFENALVLTMALGGSTNGVLHFLAMANSADVPLTLDDVQRTSNRVPYLADMAPSGKYYMEDLYRVGGTPSVLKMLIAAGLINGSIPTVTGLTLAQNCESWPSLPPDQKIIRPLTDPIKATGHLRILRGNLAPAGAVAKITGKEGLAFVGKARIFNKEHELDSALQKGDIKATDGNLVLIVRYEGPRGGPGMPEQLKASAAIMGAGLSNVALVTDGRYSGASRGFIVGHVCPEAAVGGPIALVRDGDEVRIDAVENRIDVLNISVEELRERKKSWTPPAQRPLRGALAKYARLVGDASHGAVTDLAEPLADTDW</sequence>
<organism evidence="19 20">
    <name type="scientific">Phaeoacremonium minimum (strain UCR-PA7)</name>
    <name type="common">Esca disease fungus</name>
    <name type="synonym">Togninia minima</name>
    <dbReference type="NCBI Taxonomy" id="1286976"/>
    <lineage>
        <taxon>Eukaryota</taxon>
        <taxon>Fungi</taxon>
        <taxon>Dikarya</taxon>
        <taxon>Ascomycota</taxon>
        <taxon>Pezizomycotina</taxon>
        <taxon>Sordariomycetes</taxon>
        <taxon>Sordariomycetidae</taxon>
        <taxon>Togniniales</taxon>
        <taxon>Togniniaceae</taxon>
        <taxon>Phaeoacremonium</taxon>
    </lineage>
</organism>
<evidence type="ECO:0000256" key="10">
    <source>
        <dbReference type="ARBA" id="ARBA00023304"/>
    </source>
</evidence>
<comment type="cofactor">
    <cofactor evidence="1">
        <name>Mg(2+)</name>
        <dbReference type="ChEBI" id="CHEBI:18420"/>
    </cofactor>
</comment>
<dbReference type="UniPathway" id="UPA00047">
    <property type="reaction ID" value="UER00057"/>
</dbReference>
<evidence type="ECO:0000256" key="5">
    <source>
        <dbReference type="ARBA" id="ARBA00022723"/>
    </source>
</evidence>
<comment type="pathway">
    <text evidence="13">Amino-acid biosynthesis; L-isoleucine biosynthesis; L-isoleucine from 2-oxobutanoate: step 3/4.</text>
</comment>
<evidence type="ECO:0000256" key="8">
    <source>
        <dbReference type="ARBA" id="ARBA00023014"/>
    </source>
</evidence>
<dbReference type="GO" id="GO:0004160">
    <property type="term" value="F:dihydroxy-acid dehydratase activity"/>
    <property type="evidence" value="ECO:0007669"/>
    <property type="project" value="UniProtKB-EC"/>
</dbReference>
<dbReference type="Gene3D" id="3.50.30.80">
    <property type="entry name" value="IlvD/EDD C-terminal domain-like"/>
    <property type="match status" value="1"/>
</dbReference>
<dbReference type="OrthoDB" id="3851628at2759"/>
<dbReference type="EMBL" id="KB932894">
    <property type="protein sequence ID" value="EOO02873.1"/>
    <property type="molecule type" value="Genomic_DNA"/>
</dbReference>
<evidence type="ECO:0000256" key="15">
    <source>
        <dbReference type="ARBA" id="ARBA00034078"/>
    </source>
</evidence>
<dbReference type="PROSITE" id="PS00886">
    <property type="entry name" value="ILVD_EDD_1"/>
    <property type="match status" value="1"/>
</dbReference>